<proteinExistence type="predicted"/>
<feature type="compositionally biased region" description="Low complexity" evidence="1">
    <location>
        <begin position="31"/>
        <end position="44"/>
    </location>
</feature>
<dbReference type="RefSeq" id="WP_344414297.1">
    <property type="nucleotide sequence ID" value="NZ_BAAAQK010000005.1"/>
</dbReference>
<dbReference type="Proteomes" id="UP001500449">
    <property type="component" value="Unassembled WGS sequence"/>
</dbReference>
<keyword evidence="4" id="KW-1185">Reference proteome</keyword>
<accession>A0ABN2MVD9</accession>
<reference evidence="3 4" key="1">
    <citation type="journal article" date="2019" name="Int. J. Syst. Evol. Microbiol.">
        <title>The Global Catalogue of Microorganisms (GCM) 10K type strain sequencing project: providing services to taxonomists for standard genome sequencing and annotation.</title>
        <authorList>
            <consortium name="The Broad Institute Genomics Platform"/>
            <consortium name="The Broad Institute Genome Sequencing Center for Infectious Disease"/>
            <person name="Wu L."/>
            <person name="Ma J."/>
        </authorList>
    </citation>
    <scope>NUCLEOTIDE SEQUENCE [LARGE SCALE GENOMIC DNA]</scope>
    <source>
        <strain evidence="3 4">JCM 16009</strain>
    </source>
</reference>
<keyword evidence="2" id="KW-0812">Transmembrane</keyword>
<keyword evidence="2" id="KW-0472">Membrane</keyword>
<sequence>MSEQPQGPGWWQATDGRWYPPQQQPYPPQQQYPQQQYPQQQYGQQQYYPQQYAAQPGQRPPSRGPKLGRGCVVVVVVVAVLLVAGIGAAVYFVNRGVNAVKDVAGGVANGGTFGQAKCPTEQDVSSIVGSKVTLVLSGNVVVASGCSYMAVDRTAGANVQITKGFALAADDQFSQLASDAATQGTTPSSISVGDKGEAFGGPGRSNALAVAGDSVILVEIFNAGSADIGDKEDAAVSLLKKVIAER</sequence>
<organism evidence="3 4">
    <name type="scientific">Pseudonocardia ailaonensis</name>
    <dbReference type="NCBI Taxonomy" id="367279"/>
    <lineage>
        <taxon>Bacteria</taxon>
        <taxon>Bacillati</taxon>
        <taxon>Actinomycetota</taxon>
        <taxon>Actinomycetes</taxon>
        <taxon>Pseudonocardiales</taxon>
        <taxon>Pseudonocardiaceae</taxon>
        <taxon>Pseudonocardia</taxon>
    </lineage>
</organism>
<dbReference type="EMBL" id="BAAAQK010000005">
    <property type="protein sequence ID" value="GAA1838732.1"/>
    <property type="molecule type" value="Genomic_DNA"/>
</dbReference>
<evidence type="ECO:0000313" key="3">
    <source>
        <dbReference type="EMBL" id="GAA1838732.1"/>
    </source>
</evidence>
<evidence type="ECO:0000256" key="2">
    <source>
        <dbReference type="SAM" id="Phobius"/>
    </source>
</evidence>
<evidence type="ECO:0008006" key="5">
    <source>
        <dbReference type="Google" id="ProtNLM"/>
    </source>
</evidence>
<gene>
    <name evidence="3" type="ORF">GCM10009836_17180</name>
</gene>
<feature type="region of interest" description="Disordered" evidence="1">
    <location>
        <begin position="1"/>
        <end position="44"/>
    </location>
</feature>
<feature type="transmembrane region" description="Helical" evidence="2">
    <location>
        <begin position="71"/>
        <end position="93"/>
    </location>
</feature>
<evidence type="ECO:0000313" key="4">
    <source>
        <dbReference type="Proteomes" id="UP001500449"/>
    </source>
</evidence>
<dbReference type="SUPFAM" id="SSF81995">
    <property type="entry name" value="beta-sandwich domain of Sec23/24"/>
    <property type="match status" value="1"/>
</dbReference>
<evidence type="ECO:0000256" key="1">
    <source>
        <dbReference type="SAM" id="MobiDB-lite"/>
    </source>
</evidence>
<keyword evidence="2" id="KW-1133">Transmembrane helix</keyword>
<name>A0ABN2MVD9_9PSEU</name>
<comment type="caution">
    <text evidence="3">The sequence shown here is derived from an EMBL/GenBank/DDBJ whole genome shotgun (WGS) entry which is preliminary data.</text>
</comment>
<protein>
    <recommendedName>
        <fullName evidence="5">DUF3558 domain-containing protein</fullName>
    </recommendedName>
</protein>